<dbReference type="InterPro" id="IPR025944">
    <property type="entry name" value="Sigma_54_int_dom_CS"/>
</dbReference>
<dbReference type="PROSITE" id="PS50045">
    <property type="entry name" value="SIGMA54_INTERACT_4"/>
    <property type="match status" value="1"/>
</dbReference>
<dbReference type="GO" id="GO:0005524">
    <property type="term" value="F:ATP binding"/>
    <property type="evidence" value="ECO:0007669"/>
    <property type="project" value="UniProtKB-KW"/>
</dbReference>
<dbReference type="GO" id="GO:0006355">
    <property type="term" value="P:regulation of DNA-templated transcription"/>
    <property type="evidence" value="ECO:0007669"/>
    <property type="project" value="InterPro"/>
</dbReference>
<dbReference type="CDD" id="cd00009">
    <property type="entry name" value="AAA"/>
    <property type="match status" value="1"/>
</dbReference>
<dbReference type="Gene3D" id="1.10.8.60">
    <property type="match status" value="1"/>
</dbReference>
<proteinExistence type="predicted"/>
<dbReference type="PROSITE" id="PS00688">
    <property type="entry name" value="SIGMA54_INTERACT_3"/>
    <property type="match status" value="1"/>
</dbReference>
<protein>
    <submittedName>
        <fullName evidence="6">Fis family transcriptional regulator</fullName>
    </submittedName>
</protein>
<evidence type="ECO:0000256" key="4">
    <source>
        <dbReference type="ARBA" id="ARBA00023163"/>
    </source>
</evidence>
<evidence type="ECO:0000259" key="5">
    <source>
        <dbReference type="PROSITE" id="PS50045"/>
    </source>
</evidence>
<dbReference type="Gene3D" id="3.40.50.300">
    <property type="entry name" value="P-loop containing nucleotide triphosphate hydrolases"/>
    <property type="match status" value="1"/>
</dbReference>
<evidence type="ECO:0000313" key="6">
    <source>
        <dbReference type="EMBL" id="PLX15977.1"/>
    </source>
</evidence>
<reference evidence="6 7" key="1">
    <citation type="submission" date="2017-11" db="EMBL/GenBank/DDBJ databases">
        <title>Genome-resolved metagenomics identifies genetic mobility, metabolic interactions, and unexpected diversity in perchlorate-reducing communities.</title>
        <authorList>
            <person name="Barnum T.P."/>
            <person name="Figueroa I.A."/>
            <person name="Carlstrom C.I."/>
            <person name="Lucas L.N."/>
            <person name="Engelbrektson A.L."/>
            <person name="Coates J.D."/>
        </authorList>
    </citation>
    <scope>NUCLEOTIDE SEQUENCE [LARGE SCALE GENOMIC DNA]</scope>
    <source>
        <strain evidence="6">BM706</strain>
    </source>
</reference>
<name>A0A2N5ZBE8_MUIH1</name>
<dbReference type="EMBL" id="PKTG01000123">
    <property type="protein sequence ID" value="PLX15977.1"/>
    <property type="molecule type" value="Genomic_DNA"/>
</dbReference>
<evidence type="ECO:0000256" key="1">
    <source>
        <dbReference type="ARBA" id="ARBA00022741"/>
    </source>
</evidence>
<sequence length="302" mass="34532">MFSLTGNSKNIIDIKRLINRAAEYQLPVLITGECGTGKEVVARSIYSKKGSGEFVAVNCSAIPKELVESELFGYEKGAFTGANSNKKGKVEAAEKGVLFLDEIGELELSVQPKLLRLLQEMEYTPVGSTKIKKADFRLVCATNRDLHKMVKQGSFREDLFYRINGLTINVLPLRERVKDIPVLLELFLKKYSDIYNKKGLTFSEKTVRSLKEYDWPGNVRQLQTYVEREVCFADDKIISHIPDSMLISKRNKERTFDLKQIEKETIIRCMKKNKNNIKLSSELLGISRASLYRKIKEYDIEV</sequence>
<organism evidence="6 7">
    <name type="scientific">Muiribacterium halophilum</name>
    <dbReference type="NCBI Taxonomy" id="2053465"/>
    <lineage>
        <taxon>Bacteria</taxon>
        <taxon>Candidatus Muiribacteriota</taxon>
        <taxon>Candidatus Muiribacteriia</taxon>
        <taxon>Candidatus Muiribacteriales</taxon>
        <taxon>Candidatus Muiribacteriaceae</taxon>
        <taxon>Candidatus Muiribacterium</taxon>
    </lineage>
</organism>
<dbReference type="InterPro" id="IPR003593">
    <property type="entry name" value="AAA+_ATPase"/>
</dbReference>
<feature type="domain" description="Sigma-54 factor interaction" evidence="5">
    <location>
        <begin position="4"/>
        <end position="231"/>
    </location>
</feature>
<dbReference type="PANTHER" id="PTHR32071:SF57">
    <property type="entry name" value="C4-DICARBOXYLATE TRANSPORT TRANSCRIPTIONAL REGULATORY PROTEIN DCTD"/>
    <property type="match status" value="1"/>
</dbReference>
<dbReference type="PANTHER" id="PTHR32071">
    <property type="entry name" value="TRANSCRIPTIONAL REGULATORY PROTEIN"/>
    <property type="match status" value="1"/>
</dbReference>
<keyword evidence="3" id="KW-0805">Transcription regulation</keyword>
<keyword evidence="1" id="KW-0547">Nucleotide-binding</keyword>
<dbReference type="GO" id="GO:0043565">
    <property type="term" value="F:sequence-specific DNA binding"/>
    <property type="evidence" value="ECO:0007669"/>
    <property type="project" value="InterPro"/>
</dbReference>
<keyword evidence="4" id="KW-0804">Transcription</keyword>
<dbReference type="Pfam" id="PF00158">
    <property type="entry name" value="Sigma54_activat"/>
    <property type="match status" value="1"/>
</dbReference>
<dbReference type="AlphaFoldDB" id="A0A2N5ZBE8"/>
<dbReference type="SUPFAM" id="SSF52540">
    <property type="entry name" value="P-loop containing nucleoside triphosphate hydrolases"/>
    <property type="match status" value="1"/>
</dbReference>
<accession>A0A2N5ZBE8</accession>
<dbReference type="FunFam" id="3.40.50.300:FF:000006">
    <property type="entry name" value="DNA-binding transcriptional regulator NtrC"/>
    <property type="match status" value="1"/>
</dbReference>
<dbReference type="Pfam" id="PF02954">
    <property type="entry name" value="HTH_8"/>
    <property type="match status" value="1"/>
</dbReference>
<dbReference type="Proteomes" id="UP000234857">
    <property type="component" value="Unassembled WGS sequence"/>
</dbReference>
<dbReference type="InterPro" id="IPR027417">
    <property type="entry name" value="P-loop_NTPase"/>
</dbReference>
<evidence type="ECO:0000313" key="7">
    <source>
        <dbReference type="Proteomes" id="UP000234857"/>
    </source>
</evidence>
<gene>
    <name evidence="6" type="ORF">C0601_11485</name>
</gene>
<keyword evidence="2" id="KW-0067">ATP-binding</keyword>
<dbReference type="SUPFAM" id="SSF46689">
    <property type="entry name" value="Homeodomain-like"/>
    <property type="match status" value="1"/>
</dbReference>
<dbReference type="InterPro" id="IPR009057">
    <property type="entry name" value="Homeodomain-like_sf"/>
</dbReference>
<evidence type="ECO:0000256" key="2">
    <source>
        <dbReference type="ARBA" id="ARBA00022840"/>
    </source>
</evidence>
<dbReference type="Gene3D" id="1.10.10.60">
    <property type="entry name" value="Homeodomain-like"/>
    <property type="match status" value="1"/>
</dbReference>
<comment type="caution">
    <text evidence="6">The sequence shown here is derived from an EMBL/GenBank/DDBJ whole genome shotgun (WGS) entry which is preliminary data.</text>
</comment>
<dbReference type="InterPro" id="IPR002078">
    <property type="entry name" value="Sigma_54_int"/>
</dbReference>
<evidence type="ECO:0000256" key="3">
    <source>
        <dbReference type="ARBA" id="ARBA00023015"/>
    </source>
</evidence>
<dbReference type="Pfam" id="PF25601">
    <property type="entry name" value="AAA_lid_14"/>
    <property type="match status" value="1"/>
</dbReference>
<dbReference type="InterPro" id="IPR058031">
    <property type="entry name" value="AAA_lid_NorR"/>
</dbReference>
<dbReference type="InterPro" id="IPR002197">
    <property type="entry name" value="HTH_Fis"/>
</dbReference>
<dbReference type="SMART" id="SM00382">
    <property type="entry name" value="AAA"/>
    <property type="match status" value="1"/>
</dbReference>